<dbReference type="CDD" id="cd18186">
    <property type="entry name" value="BTB_POZ_ZBTB_KLHL-like"/>
    <property type="match status" value="1"/>
</dbReference>
<dbReference type="Proteomes" id="UP000826656">
    <property type="component" value="Unassembled WGS sequence"/>
</dbReference>
<evidence type="ECO:0000256" key="2">
    <source>
        <dbReference type="ARBA" id="ARBA00004906"/>
    </source>
</evidence>
<organism evidence="4 5">
    <name type="scientific">Solanum tuberosum</name>
    <name type="common">Potato</name>
    <dbReference type="NCBI Taxonomy" id="4113"/>
    <lineage>
        <taxon>Eukaryota</taxon>
        <taxon>Viridiplantae</taxon>
        <taxon>Streptophyta</taxon>
        <taxon>Embryophyta</taxon>
        <taxon>Tracheophyta</taxon>
        <taxon>Spermatophyta</taxon>
        <taxon>Magnoliopsida</taxon>
        <taxon>eudicotyledons</taxon>
        <taxon>Gunneridae</taxon>
        <taxon>Pentapetalae</taxon>
        <taxon>asterids</taxon>
        <taxon>lamiids</taxon>
        <taxon>Solanales</taxon>
        <taxon>Solanaceae</taxon>
        <taxon>Solanoideae</taxon>
        <taxon>Solaneae</taxon>
        <taxon>Solanum</taxon>
    </lineage>
</organism>
<dbReference type="Gene3D" id="1.25.40.420">
    <property type="match status" value="1"/>
</dbReference>
<dbReference type="SMART" id="SM00225">
    <property type="entry name" value="BTB"/>
    <property type="match status" value="1"/>
</dbReference>
<sequence length="459" mass="52727">MVIWKFCTVTYLPFRNYFILYDYYLFHLSNVDDKREEAAIGRLEELPPNIVMTKSHPLNVRTVNISSPILAAKSGFFLKLFSNGTEEQRYVIVQIHESEEAALMDMLKFIYCNSLSSKTPSGLVDVLMAADKFEVPSCMRYCSNELQNQHMTIETSLRYLDLPSKVLNVDAVQPLADAAKLFIILRFRDINKFEKEALSLPLSGIKVVLSSDLLQIASEDAVYDFALKWARMHYPKFEDRREVWTTHLCFLSRFPAMTCMKLKKIMTCNDFSRELASKFVFEALFYKAEEPYQQRAIAAKLGNRYVERAYKLRPVKALEFEAPHQHSVVYLDLKRDECAILFPAGKLYSQGFHFGGQELFLSAHCNIEQQGFQHCLGLFLGMQGEESEPLAVDYEFSVRLRPDNEFVSMYKGSHTLNSGIVVGCRNLCDIGWTPFLNADGLYFIDGVLHVRAEITVVRE</sequence>
<evidence type="ECO:0000313" key="4">
    <source>
        <dbReference type="EMBL" id="KAH0741827.1"/>
    </source>
</evidence>
<evidence type="ECO:0000256" key="1">
    <source>
        <dbReference type="ARBA" id="ARBA00002668"/>
    </source>
</evidence>
<dbReference type="PANTHER" id="PTHR46336">
    <property type="entry name" value="OS02G0260700 PROTEIN"/>
    <property type="match status" value="1"/>
</dbReference>
<dbReference type="SUPFAM" id="SSF54695">
    <property type="entry name" value="POZ domain"/>
    <property type="match status" value="1"/>
</dbReference>
<protein>
    <recommendedName>
        <fullName evidence="3">BTB domain-containing protein</fullName>
    </recommendedName>
</protein>
<accession>A0ABQ7U6B8</accession>
<dbReference type="SUPFAM" id="SSF49599">
    <property type="entry name" value="TRAF domain-like"/>
    <property type="match status" value="1"/>
</dbReference>
<proteinExistence type="predicted"/>
<dbReference type="EMBL" id="JAIVGD010000026">
    <property type="protein sequence ID" value="KAH0741827.1"/>
    <property type="molecule type" value="Genomic_DNA"/>
</dbReference>
<keyword evidence="5" id="KW-1185">Reference proteome</keyword>
<name>A0ABQ7U6B8_SOLTU</name>
<dbReference type="Gene3D" id="3.30.710.10">
    <property type="entry name" value="Potassium Channel Kv1.1, Chain A"/>
    <property type="match status" value="1"/>
</dbReference>
<dbReference type="InterPro" id="IPR000210">
    <property type="entry name" value="BTB/POZ_dom"/>
</dbReference>
<dbReference type="InterPro" id="IPR045890">
    <property type="entry name" value="POB1-like"/>
</dbReference>
<dbReference type="Pfam" id="PF07707">
    <property type="entry name" value="BACK"/>
    <property type="match status" value="1"/>
</dbReference>
<feature type="domain" description="BTB" evidence="3">
    <location>
        <begin position="48"/>
        <end position="119"/>
    </location>
</feature>
<evidence type="ECO:0000259" key="3">
    <source>
        <dbReference type="PROSITE" id="PS50097"/>
    </source>
</evidence>
<comment type="function">
    <text evidence="1">May act as a substrate-specific adapter of an E3 ubiquitin-protein ligase complex (CUL3-RBX1-BTB) which mediates the ubiquitination and subsequent proteasomal degradation of target proteins.</text>
</comment>
<dbReference type="Gene3D" id="2.60.210.10">
    <property type="entry name" value="Apoptosis, Tumor Necrosis Factor Receptor Associated Protein 2, Chain A"/>
    <property type="match status" value="1"/>
</dbReference>
<evidence type="ECO:0000313" key="5">
    <source>
        <dbReference type="Proteomes" id="UP000826656"/>
    </source>
</evidence>
<dbReference type="PROSITE" id="PS50097">
    <property type="entry name" value="BTB"/>
    <property type="match status" value="1"/>
</dbReference>
<reference evidence="4 5" key="1">
    <citation type="journal article" date="2021" name="bioRxiv">
        <title>Chromosome-scale and haplotype-resolved genome assembly of a tetraploid potato cultivar.</title>
        <authorList>
            <person name="Sun H."/>
            <person name="Jiao W.-B."/>
            <person name="Krause K."/>
            <person name="Campoy J.A."/>
            <person name="Goel M."/>
            <person name="Folz-Donahue K."/>
            <person name="Kukat C."/>
            <person name="Huettel B."/>
            <person name="Schneeberger K."/>
        </authorList>
    </citation>
    <scope>NUCLEOTIDE SEQUENCE [LARGE SCALE GENOMIC DNA]</scope>
    <source>
        <strain evidence="4">SolTubOtavaFocal</strain>
        <tissue evidence="4">Leaves</tissue>
    </source>
</reference>
<dbReference type="InterPro" id="IPR011705">
    <property type="entry name" value="BACK"/>
</dbReference>
<dbReference type="InterPro" id="IPR008974">
    <property type="entry name" value="TRAF-like"/>
</dbReference>
<comment type="caution">
    <text evidence="4">The sequence shown here is derived from an EMBL/GenBank/DDBJ whole genome shotgun (WGS) entry which is preliminary data.</text>
</comment>
<gene>
    <name evidence="4" type="ORF">KY290_034870</name>
</gene>
<dbReference type="InterPro" id="IPR011333">
    <property type="entry name" value="SKP1/BTB/POZ_sf"/>
</dbReference>
<dbReference type="Pfam" id="PF00651">
    <property type="entry name" value="BTB"/>
    <property type="match status" value="1"/>
</dbReference>
<comment type="pathway">
    <text evidence="2">Protein modification; protein ubiquitination.</text>
</comment>
<dbReference type="PANTHER" id="PTHR46336:SF18">
    <property type="entry name" value="BTB_POZ DOMAIN-CONTAINING PROTEIN POB1-LIKE"/>
    <property type="match status" value="1"/>
</dbReference>